<organism evidence="1 2">
    <name type="scientific">Chryseobacterium shigense</name>
    <dbReference type="NCBI Taxonomy" id="297244"/>
    <lineage>
        <taxon>Bacteria</taxon>
        <taxon>Pseudomonadati</taxon>
        <taxon>Bacteroidota</taxon>
        <taxon>Flavobacteriia</taxon>
        <taxon>Flavobacteriales</taxon>
        <taxon>Weeksellaceae</taxon>
        <taxon>Chryseobacterium group</taxon>
        <taxon>Chryseobacterium</taxon>
    </lineage>
</organism>
<dbReference type="AlphaFoldDB" id="A0A841NC91"/>
<gene>
    <name evidence="1" type="ORF">HNP36_003751</name>
</gene>
<reference evidence="1 2" key="1">
    <citation type="submission" date="2020-08" db="EMBL/GenBank/DDBJ databases">
        <title>Functional genomics of gut bacteria from endangered species of beetles.</title>
        <authorList>
            <person name="Carlos-Shanley C."/>
        </authorList>
    </citation>
    <scope>NUCLEOTIDE SEQUENCE [LARGE SCALE GENOMIC DNA]</scope>
    <source>
        <strain evidence="1 2">S00136</strain>
    </source>
</reference>
<keyword evidence="2" id="KW-1185">Reference proteome</keyword>
<evidence type="ECO:0000313" key="2">
    <source>
        <dbReference type="Proteomes" id="UP000589738"/>
    </source>
</evidence>
<dbReference type="Proteomes" id="UP000589738">
    <property type="component" value="Unassembled WGS sequence"/>
</dbReference>
<protein>
    <submittedName>
        <fullName evidence="1">Uncharacterized protein</fullName>
    </submittedName>
</protein>
<sequence>MLSNNEYLERNEFIIKVKSINEEIKDIGLKKICEQKLNKLTTN</sequence>
<dbReference type="EMBL" id="JACHLC010000007">
    <property type="protein sequence ID" value="MBB6372633.1"/>
    <property type="molecule type" value="Genomic_DNA"/>
</dbReference>
<accession>A0A841NC91</accession>
<name>A0A841NC91_9FLAO</name>
<proteinExistence type="predicted"/>
<evidence type="ECO:0000313" key="1">
    <source>
        <dbReference type="EMBL" id="MBB6372633.1"/>
    </source>
</evidence>
<comment type="caution">
    <text evidence="1">The sequence shown here is derived from an EMBL/GenBank/DDBJ whole genome shotgun (WGS) entry which is preliminary data.</text>
</comment>